<accession>A0A0B6YBL3</accession>
<dbReference type="AlphaFoldDB" id="A0A0B6YBL3"/>
<evidence type="ECO:0000313" key="1">
    <source>
        <dbReference type="EMBL" id="CEK53493.1"/>
    </source>
</evidence>
<organism evidence="1">
    <name type="scientific">Arion vulgaris</name>
    <dbReference type="NCBI Taxonomy" id="1028688"/>
    <lineage>
        <taxon>Eukaryota</taxon>
        <taxon>Metazoa</taxon>
        <taxon>Spiralia</taxon>
        <taxon>Lophotrochozoa</taxon>
        <taxon>Mollusca</taxon>
        <taxon>Gastropoda</taxon>
        <taxon>Heterobranchia</taxon>
        <taxon>Euthyneura</taxon>
        <taxon>Panpulmonata</taxon>
        <taxon>Eupulmonata</taxon>
        <taxon>Stylommatophora</taxon>
        <taxon>Helicina</taxon>
        <taxon>Arionoidea</taxon>
        <taxon>Arionidae</taxon>
        <taxon>Arion</taxon>
    </lineage>
</organism>
<sequence length="88" mass="10236">MSYYTGMYIQPSGSYKKRKQINQNDPFIIDRDHSLGMYTESGKNRPTTILFTYFTTHSHMVDSLPQTLHYSMSVFKTYRNAISAKHGC</sequence>
<dbReference type="EMBL" id="HACG01006628">
    <property type="protein sequence ID" value="CEK53493.1"/>
    <property type="molecule type" value="Transcribed_RNA"/>
</dbReference>
<reference evidence="1" key="1">
    <citation type="submission" date="2014-12" db="EMBL/GenBank/DDBJ databases">
        <title>Insight into the proteome of Arion vulgaris.</title>
        <authorList>
            <person name="Aradska J."/>
            <person name="Bulat T."/>
            <person name="Smidak R."/>
            <person name="Sarate P."/>
            <person name="Gangsoo J."/>
            <person name="Sialana F."/>
            <person name="Bilban M."/>
            <person name="Lubec G."/>
        </authorList>
    </citation>
    <scope>NUCLEOTIDE SEQUENCE</scope>
    <source>
        <tissue evidence="1">Skin</tissue>
    </source>
</reference>
<name>A0A0B6YBL3_9EUPU</name>
<protein>
    <submittedName>
        <fullName evidence="1">Uncharacterized protein</fullName>
    </submittedName>
</protein>
<gene>
    <name evidence="1" type="primary">ORF20473</name>
</gene>
<proteinExistence type="predicted"/>